<dbReference type="Gramene" id="PNW75232">
    <property type="protein sequence ID" value="PNW75232"/>
    <property type="gene ID" value="CHLRE_12g518200v5"/>
</dbReference>
<dbReference type="PANTHER" id="PTHR44340:SF1">
    <property type="entry name" value="DNAJ HOMOLOG SUBFAMILY C MEMBER 10"/>
    <property type="match status" value="1"/>
</dbReference>
<dbReference type="CDD" id="cd06257">
    <property type="entry name" value="DnaJ"/>
    <property type="match status" value="1"/>
</dbReference>
<dbReference type="PaxDb" id="3055-EDP00644"/>
<dbReference type="STRING" id="3055.A0A2K3D3W5"/>
<dbReference type="Gene3D" id="3.40.30.10">
    <property type="entry name" value="Glutaredoxin"/>
    <property type="match status" value="1"/>
</dbReference>
<dbReference type="Pfam" id="PF00085">
    <property type="entry name" value="Thioredoxin"/>
    <property type="match status" value="1"/>
</dbReference>
<dbReference type="InterPro" id="IPR036869">
    <property type="entry name" value="J_dom_sf"/>
</dbReference>
<dbReference type="SUPFAM" id="SSF52833">
    <property type="entry name" value="Thioredoxin-like"/>
    <property type="match status" value="1"/>
</dbReference>
<accession>A0A2K3D3W5</accession>
<dbReference type="PRINTS" id="PR00625">
    <property type="entry name" value="JDOMAIN"/>
</dbReference>
<dbReference type="InterPro" id="IPR001623">
    <property type="entry name" value="DnaJ_domain"/>
</dbReference>
<evidence type="ECO:0000256" key="1">
    <source>
        <dbReference type="ARBA" id="ARBA00004163"/>
    </source>
</evidence>
<proteinExistence type="predicted"/>
<dbReference type="ExpressionAtlas" id="A0A2K3D3W5">
    <property type="expression patterns" value="baseline and differential"/>
</dbReference>
<dbReference type="GO" id="GO:0005789">
    <property type="term" value="C:endoplasmic reticulum membrane"/>
    <property type="evidence" value="ECO:0007669"/>
    <property type="project" value="UniProtKB-SubCell"/>
</dbReference>
<evidence type="ECO:0000259" key="8">
    <source>
        <dbReference type="PROSITE" id="PS50076"/>
    </source>
</evidence>
<dbReference type="RefSeq" id="XP_042918438.1">
    <property type="nucleotide sequence ID" value="XM_043068343.1"/>
</dbReference>
<name>A0A2K3D3W5_CHLRE</name>
<comment type="function">
    <text evidence="5">Plays an important role in regulating the size of autophagosomes during the formation process.</text>
</comment>
<dbReference type="InterPro" id="IPR052460">
    <property type="entry name" value="ER_disulfide_reductase"/>
</dbReference>
<feature type="domain" description="Thioredoxin" evidence="9">
    <location>
        <begin position="230"/>
        <end position="335"/>
    </location>
</feature>
<dbReference type="Pfam" id="PF10208">
    <property type="entry name" value="ARMET_C"/>
    <property type="match status" value="1"/>
</dbReference>
<dbReference type="EMBL" id="CM008973">
    <property type="protein sequence ID" value="PNW75232.1"/>
    <property type="molecule type" value="Genomic_DNA"/>
</dbReference>
<feature type="region of interest" description="Disordered" evidence="7">
    <location>
        <begin position="132"/>
        <end position="151"/>
    </location>
</feature>
<evidence type="ECO:0000259" key="9">
    <source>
        <dbReference type="PROSITE" id="PS51352"/>
    </source>
</evidence>
<dbReference type="PANTHER" id="PTHR44340">
    <property type="entry name" value="DNAJ HOMOLOG SUBFAMILY C MEMBER 10"/>
    <property type="match status" value="1"/>
</dbReference>
<dbReference type="AlphaFoldDB" id="A0A2K3D3W5"/>
<dbReference type="InterPro" id="IPR036249">
    <property type="entry name" value="Thioredoxin-like_sf"/>
</dbReference>
<dbReference type="InterPro" id="IPR036361">
    <property type="entry name" value="SAP_dom_sf"/>
</dbReference>
<dbReference type="GeneID" id="5722630"/>
<dbReference type="InterPro" id="IPR018253">
    <property type="entry name" value="DnaJ_domain_CS"/>
</dbReference>
<evidence type="ECO:0000313" key="10">
    <source>
        <dbReference type="EMBL" id="PNW75232.1"/>
    </source>
</evidence>
<evidence type="ECO:0000256" key="5">
    <source>
        <dbReference type="ARBA" id="ARBA00035002"/>
    </source>
</evidence>
<dbReference type="SUPFAM" id="SSF68906">
    <property type="entry name" value="SAP domain"/>
    <property type="match status" value="1"/>
</dbReference>
<evidence type="ECO:0000256" key="2">
    <source>
        <dbReference type="ARBA" id="ARBA00020920"/>
    </source>
</evidence>
<protein>
    <recommendedName>
        <fullName evidence="2">DnaJ homolog subfamily C member 10</fullName>
    </recommendedName>
    <alternativeName>
        <fullName evidence="3">DnaJ homolog subfamily C member 16</fullName>
    </alternativeName>
    <alternativeName>
        <fullName evidence="6">Endoplasmic reticulum DNA J domain-containing protein 8</fullName>
    </alternativeName>
</protein>
<dbReference type="KEGG" id="cre:CHLRE_12g518200v5"/>
<dbReference type="FunCoup" id="A0A2K3D3W5">
    <property type="interactions" value="2"/>
</dbReference>
<dbReference type="SUPFAM" id="SSF46565">
    <property type="entry name" value="Chaperone J-domain"/>
    <property type="match status" value="1"/>
</dbReference>
<reference evidence="10 11" key="1">
    <citation type="journal article" date="2007" name="Science">
        <title>The Chlamydomonas genome reveals the evolution of key animal and plant functions.</title>
        <authorList>
            <person name="Merchant S.S."/>
            <person name="Prochnik S.E."/>
            <person name="Vallon O."/>
            <person name="Harris E.H."/>
            <person name="Karpowicz S.J."/>
            <person name="Witman G.B."/>
            <person name="Terry A."/>
            <person name="Salamov A."/>
            <person name="Fritz-Laylin L.K."/>
            <person name="Marechal-Drouard L."/>
            <person name="Marshall W.F."/>
            <person name="Qu L.H."/>
            <person name="Nelson D.R."/>
            <person name="Sanderfoot A.A."/>
            <person name="Spalding M.H."/>
            <person name="Kapitonov V.V."/>
            <person name="Ren Q."/>
            <person name="Ferris P."/>
            <person name="Lindquist E."/>
            <person name="Shapiro H."/>
            <person name="Lucas S.M."/>
            <person name="Grimwood J."/>
            <person name="Schmutz J."/>
            <person name="Cardol P."/>
            <person name="Cerutti H."/>
            <person name="Chanfreau G."/>
            <person name="Chen C.L."/>
            <person name="Cognat V."/>
            <person name="Croft M.T."/>
            <person name="Dent R."/>
            <person name="Dutcher S."/>
            <person name="Fernandez E."/>
            <person name="Fukuzawa H."/>
            <person name="Gonzalez-Ballester D."/>
            <person name="Gonzalez-Halphen D."/>
            <person name="Hallmann A."/>
            <person name="Hanikenne M."/>
            <person name="Hippler M."/>
            <person name="Inwood W."/>
            <person name="Jabbari K."/>
            <person name="Kalanon M."/>
            <person name="Kuras R."/>
            <person name="Lefebvre P.A."/>
            <person name="Lemaire S.D."/>
            <person name="Lobanov A.V."/>
            <person name="Lohr M."/>
            <person name="Manuell A."/>
            <person name="Meier I."/>
            <person name="Mets L."/>
            <person name="Mittag M."/>
            <person name="Mittelmeier T."/>
            <person name="Moroney J.V."/>
            <person name="Moseley J."/>
            <person name="Napoli C."/>
            <person name="Nedelcu A.M."/>
            <person name="Niyogi K."/>
            <person name="Novoselov S.V."/>
            <person name="Paulsen I.T."/>
            <person name="Pazour G."/>
            <person name="Purton S."/>
            <person name="Ral J.P."/>
            <person name="Riano-Pachon D.M."/>
            <person name="Riekhof W."/>
            <person name="Rymarquis L."/>
            <person name="Schroda M."/>
            <person name="Stern D."/>
            <person name="Umen J."/>
            <person name="Willows R."/>
            <person name="Wilson N."/>
            <person name="Zimmer S.L."/>
            <person name="Allmer J."/>
            <person name="Balk J."/>
            <person name="Bisova K."/>
            <person name="Chen C.J."/>
            <person name="Elias M."/>
            <person name="Gendler K."/>
            <person name="Hauser C."/>
            <person name="Lamb M.R."/>
            <person name="Ledford H."/>
            <person name="Long J.C."/>
            <person name="Minagawa J."/>
            <person name="Page M.D."/>
            <person name="Pan J."/>
            <person name="Pootakham W."/>
            <person name="Roje S."/>
            <person name="Rose A."/>
            <person name="Stahlberg E."/>
            <person name="Terauchi A.M."/>
            <person name="Yang P."/>
            <person name="Ball S."/>
            <person name="Bowler C."/>
            <person name="Dieckmann C.L."/>
            <person name="Gladyshev V.N."/>
            <person name="Green P."/>
            <person name="Jorgensen R."/>
            <person name="Mayfield S."/>
            <person name="Mueller-Roeber B."/>
            <person name="Rajamani S."/>
            <person name="Sayre R.T."/>
            <person name="Brokstein P."/>
            <person name="Dubchak I."/>
            <person name="Goodstein D."/>
            <person name="Hornick L."/>
            <person name="Huang Y.W."/>
            <person name="Jhaveri J."/>
            <person name="Luo Y."/>
            <person name="Martinez D."/>
            <person name="Ngau W.C."/>
            <person name="Otillar B."/>
            <person name="Poliakov A."/>
            <person name="Porter A."/>
            <person name="Szajkowski L."/>
            <person name="Werner G."/>
            <person name="Zhou K."/>
            <person name="Grigoriev I.V."/>
            <person name="Rokhsar D.S."/>
            <person name="Grossman A.R."/>
        </authorList>
    </citation>
    <scope>NUCLEOTIDE SEQUENCE [LARGE SCALE GENOMIC DNA]</scope>
    <source>
        <strain evidence="11">CC-503</strain>
    </source>
</reference>
<evidence type="ECO:0000256" key="7">
    <source>
        <dbReference type="SAM" id="MobiDB-lite"/>
    </source>
</evidence>
<evidence type="ECO:0000313" key="11">
    <source>
        <dbReference type="Proteomes" id="UP000006906"/>
    </source>
</evidence>
<keyword evidence="4" id="KW-0072">Autophagy</keyword>
<dbReference type="OMA" id="DPFEMFN"/>
<comment type="subcellular location">
    <subcellularLocation>
        <location evidence="1">Endoplasmic reticulum membrane</location>
        <topology evidence="1">Single-pass type IV membrane protein</topology>
    </subcellularLocation>
</comment>
<dbReference type="PROSITE" id="PS50076">
    <property type="entry name" value="DNAJ_2"/>
    <property type="match status" value="1"/>
</dbReference>
<dbReference type="PRINTS" id="PR01228">
    <property type="entry name" value="EGGSHELL"/>
</dbReference>
<evidence type="ECO:0000256" key="4">
    <source>
        <dbReference type="ARBA" id="ARBA00023006"/>
    </source>
</evidence>
<dbReference type="GO" id="GO:0006914">
    <property type="term" value="P:autophagy"/>
    <property type="evidence" value="ECO:0007669"/>
    <property type="project" value="UniProtKB-KW"/>
</dbReference>
<dbReference type="PROSITE" id="PS00636">
    <property type="entry name" value="DNAJ_1"/>
    <property type="match status" value="1"/>
</dbReference>
<keyword evidence="11" id="KW-1185">Reference proteome</keyword>
<dbReference type="SMART" id="SM00271">
    <property type="entry name" value="DnaJ"/>
    <property type="match status" value="1"/>
</dbReference>
<dbReference type="OrthoDB" id="10264505at2759"/>
<dbReference type="InParanoid" id="A0A2K3D3W5"/>
<dbReference type="Gene3D" id="1.10.720.30">
    <property type="entry name" value="SAP domain"/>
    <property type="match status" value="1"/>
</dbReference>
<feature type="domain" description="J" evidence="8">
    <location>
        <begin position="66"/>
        <end position="132"/>
    </location>
</feature>
<gene>
    <name evidence="10" type="ORF">CHLRE_12g518200v5</name>
</gene>
<feature type="compositionally biased region" description="Gly residues" evidence="7">
    <location>
        <begin position="138"/>
        <end position="151"/>
    </location>
</feature>
<dbReference type="InterPro" id="IPR019345">
    <property type="entry name" value="ARMET_C"/>
</dbReference>
<dbReference type="Gene3D" id="1.10.287.110">
    <property type="entry name" value="DnaJ domain"/>
    <property type="match status" value="1"/>
</dbReference>
<dbReference type="InterPro" id="IPR017937">
    <property type="entry name" value="Thioredoxin_CS"/>
</dbReference>
<evidence type="ECO:0000256" key="3">
    <source>
        <dbReference type="ARBA" id="ARBA00020921"/>
    </source>
</evidence>
<sequence>MGSHGPISCLCCRAHVEDGAAAGVHAGRRARSLIATVAVVLLLAAAQAPGAEAFRRGGGGGGGGRDFYSLLGVAKDADEATIKKAYRRQALKWHPDRNTDKKEEAAARFRDIAAAYEVLSDADKRRTYDQFGEEGLKHGGGGGPGGPGGAGGFNMNFQGGDPFEMFNMFFGGGGGGGGMGGGMGGQRRAQFNMGGGGMGGGFGGMGGGGMGGGGRGGHSGGGGEGLYDDDPHVQTLTTDTFPAGDTAWVWLVEFYAPWCGHCKQLAPKWSAVAKSLKGVVKVGAINCEDAKELCGAHGVRGYPTIQAFVPGSGAKPYSGDRSAKAISDWALDLVPSRVSQITTDLSLRQLLARCSGGSSSGSSGSSSKGKDRASWSACVMLVSAKSETPHLLRALSVAYAGKVAFGELRVGSGKGAGGALSAPMAHVASQLGVDVEAERAAGKLPLLITICNGDLALVDRYIGTLKSDSLARHLDTYAAGKKCAKQVRLDAGTDLGKFSAGQLKQLVKDKGLDCRGCTEKDDFVRRLKDFIASGGAAGTR</sequence>
<dbReference type="InterPro" id="IPR013766">
    <property type="entry name" value="Thioredoxin_domain"/>
</dbReference>
<organism evidence="10 11">
    <name type="scientific">Chlamydomonas reinhardtii</name>
    <name type="common">Chlamydomonas smithii</name>
    <dbReference type="NCBI Taxonomy" id="3055"/>
    <lineage>
        <taxon>Eukaryota</taxon>
        <taxon>Viridiplantae</taxon>
        <taxon>Chlorophyta</taxon>
        <taxon>core chlorophytes</taxon>
        <taxon>Chlorophyceae</taxon>
        <taxon>CS clade</taxon>
        <taxon>Chlamydomonadales</taxon>
        <taxon>Chlamydomonadaceae</taxon>
        <taxon>Chlamydomonas</taxon>
    </lineage>
</organism>
<dbReference type="Pfam" id="PF00226">
    <property type="entry name" value="DnaJ"/>
    <property type="match status" value="1"/>
</dbReference>
<dbReference type="PROSITE" id="PS00194">
    <property type="entry name" value="THIOREDOXIN_1"/>
    <property type="match status" value="1"/>
</dbReference>
<dbReference type="PROSITE" id="PS51352">
    <property type="entry name" value="THIOREDOXIN_2"/>
    <property type="match status" value="1"/>
</dbReference>
<evidence type="ECO:0000256" key="6">
    <source>
        <dbReference type="ARBA" id="ARBA00035043"/>
    </source>
</evidence>
<dbReference type="Proteomes" id="UP000006906">
    <property type="component" value="Chromosome 12"/>
</dbReference>